<keyword evidence="1" id="KW-0805">Transcription regulation</keyword>
<feature type="domain" description="HTH iclR-type" evidence="4">
    <location>
        <begin position="10"/>
        <end position="72"/>
    </location>
</feature>
<keyword evidence="7" id="KW-1185">Reference proteome</keyword>
<dbReference type="PROSITE" id="PS51078">
    <property type="entry name" value="ICLR_ED"/>
    <property type="match status" value="1"/>
</dbReference>
<dbReference type="InterPro" id="IPR014757">
    <property type="entry name" value="Tscrpt_reg_IclR_C"/>
</dbReference>
<evidence type="ECO:0000259" key="5">
    <source>
        <dbReference type="PROSITE" id="PS51078"/>
    </source>
</evidence>
<dbReference type="SMART" id="SM00346">
    <property type="entry name" value="HTH_ICLR"/>
    <property type="match status" value="1"/>
</dbReference>
<dbReference type="EMBL" id="CP109967">
    <property type="protein sequence ID" value="WAJ72102.1"/>
    <property type="molecule type" value="Genomic_DNA"/>
</dbReference>
<geneLocation type="plasmid" evidence="6 7">
    <name>pCadTS8_2</name>
</geneLocation>
<proteinExistence type="predicted"/>
<evidence type="ECO:0000313" key="6">
    <source>
        <dbReference type="EMBL" id="WAJ72102.1"/>
    </source>
</evidence>
<dbReference type="Gene3D" id="1.10.10.10">
    <property type="entry name" value="Winged helix-like DNA-binding domain superfamily/Winged helix DNA-binding domain"/>
    <property type="match status" value="1"/>
</dbReference>
<evidence type="ECO:0000259" key="4">
    <source>
        <dbReference type="PROSITE" id="PS51077"/>
    </source>
</evidence>
<keyword evidence="6" id="KW-0614">Plasmid</keyword>
<feature type="domain" description="IclR-ED" evidence="5">
    <location>
        <begin position="73"/>
        <end position="251"/>
    </location>
</feature>
<dbReference type="RefSeq" id="WP_268076819.1">
    <property type="nucleotide sequence ID" value="NZ_CP109967.1"/>
</dbReference>
<dbReference type="InterPro" id="IPR036390">
    <property type="entry name" value="WH_DNA-bd_sf"/>
</dbReference>
<evidence type="ECO:0000256" key="3">
    <source>
        <dbReference type="ARBA" id="ARBA00023163"/>
    </source>
</evidence>
<accession>A0ABY7ATK0</accession>
<evidence type="ECO:0000256" key="2">
    <source>
        <dbReference type="ARBA" id="ARBA00023125"/>
    </source>
</evidence>
<keyword evidence="2" id="KW-0238">DNA-binding</keyword>
<dbReference type="InterPro" id="IPR050707">
    <property type="entry name" value="HTH_MetabolicPath_Reg"/>
</dbReference>
<keyword evidence="3" id="KW-0804">Transcription</keyword>
<evidence type="ECO:0000313" key="7">
    <source>
        <dbReference type="Proteomes" id="UP001163726"/>
    </source>
</evidence>
<name>A0ABY7ATK0_9ALTE</name>
<dbReference type="Pfam" id="PF01614">
    <property type="entry name" value="IclR_C"/>
    <property type="match status" value="1"/>
</dbReference>
<dbReference type="InterPro" id="IPR005471">
    <property type="entry name" value="Tscrpt_reg_IclR_N"/>
</dbReference>
<dbReference type="Gene3D" id="3.30.450.40">
    <property type="match status" value="1"/>
</dbReference>
<gene>
    <name evidence="6" type="ORF">OLW01_17630</name>
</gene>
<organism evidence="6 7">
    <name type="scientific">Catenovulum adriaticum</name>
    <dbReference type="NCBI Taxonomy" id="2984846"/>
    <lineage>
        <taxon>Bacteria</taxon>
        <taxon>Pseudomonadati</taxon>
        <taxon>Pseudomonadota</taxon>
        <taxon>Gammaproteobacteria</taxon>
        <taxon>Alteromonadales</taxon>
        <taxon>Alteromonadaceae</taxon>
        <taxon>Catenovulum</taxon>
    </lineage>
</organism>
<dbReference type="SUPFAM" id="SSF55781">
    <property type="entry name" value="GAF domain-like"/>
    <property type="match status" value="1"/>
</dbReference>
<dbReference type="Proteomes" id="UP001163726">
    <property type="component" value="Plasmid pCadTS8_2"/>
</dbReference>
<dbReference type="PROSITE" id="PS51077">
    <property type="entry name" value="HTH_ICLR"/>
    <property type="match status" value="1"/>
</dbReference>
<protein>
    <submittedName>
        <fullName evidence="6">IclR family transcriptional regulator</fullName>
    </submittedName>
</protein>
<evidence type="ECO:0000256" key="1">
    <source>
        <dbReference type="ARBA" id="ARBA00023015"/>
    </source>
</evidence>
<dbReference type="Pfam" id="PF09339">
    <property type="entry name" value="HTH_IclR"/>
    <property type="match status" value="1"/>
</dbReference>
<sequence length="257" mass="28641">MESKNKKYSAPALEKGIDILELLSKDSFALNTATIADRLGRSSAEIYRMLLVLEQRGFISKDEEDEGYRVTRKLLQLGSEQEPIKDIMEYSIPVMRALAGKTTMSCHIAVDSNDKIVVINRIEAAATLSYSVRIGFTKPIIETASGRVLFAFQPPETRERWIKMLQNHHPESQIKDFVADCKKVAKQGHVLSPSPFVVGVTDLSVPIMDGDHAIATINVPYLQRKPEEITVEETLKLLKEAAENISSAITYGIVKPL</sequence>
<reference evidence="6" key="1">
    <citation type="submission" date="2022-10" db="EMBL/GenBank/DDBJ databases">
        <title>Catenovulum adriacola sp. nov. isolated in the Harbour of Susak.</title>
        <authorList>
            <person name="Schoch T."/>
            <person name="Reich S.J."/>
            <person name="Stoeferle S."/>
            <person name="Flaiz M."/>
            <person name="Kazda M."/>
            <person name="Riedel C.U."/>
            <person name="Duerre P."/>
        </authorList>
    </citation>
    <scope>NUCLEOTIDE SEQUENCE</scope>
    <source>
        <strain evidence="6">TS8</strain>
        <plasmid evidence="6">pCadTS8_2</plasmid>
    </source>
</reference>
<dbReference type="InterPro" id="IPR036388">
    <property type="entry name" value="WH-like_DNA-bd_sf"/>
</dbReference>
<dbReference type="PANTHER" id="PTHR30136">
    <property type="entry name" value="HELIX-TURN-HELIX TRANSCRIPTIONAL REGULATOR, ICLR FAMILY"/>
    <property type="match status" value="1"/>
</dbReference>
<dbReference type="SUPFAM" id="SSF46785">
    <property type="entry name" value="Winged helix' DNA-binding domain"/>
    <property type="match status" value="1"/>
</dbReference>
<dbReference type="InterPro" id="IPR029016">
    <property type="entry name" value="GAF-like_dom_sf"/>
</dbReference>
<dbReference type="PANTHER" id="PTHR30136:SF7">
    <property type="entry name" value="HTH-TYPE TRANSCRIPTIONAL REGULATOR KDGR-RELATED"/>
    <property type="match status" value="1"/>
</dbReference>